<reference evidence="1" key="1">
    <citation type="journal article" date="2014" name="Front. Microbiol.">
        <title>High frequency of phylogenetically diverse reductive dehalogenase-homologous genes in deep subseafloor sedimentary metagenomes.</title>
        <authorList>
            <person name="Kawai M."/>
            <person name="Futagami T."/>
            <person name="Toyoda A."/>
            <person name="Takaki Y."/>
            <person name="Nishi S."/>
            <person name="Hori S."/>
            <person name="Arai W."/>
            <person name="Tsubouchi T."/>
            <person name="Morono Y."/>
            <person name="Uchiyama I."/>
            <person name="Ito T."/>
            <person name="Fujiyama A."/>
            <person name="Inagaki F."/>
            <person name="Takami H."/>
        </authorList>
    </citation>
    <scope>NUCLEOTIDE SEQUENCE</scope>
    <source>
        <strain evidence="1">Expedition CK06-06</strain>
    </source>
</reference>
<proteinExistence type="predicted"/>
<dbReference type="EMBL" id="BARS01006449">
    <property type="protein sequence ID" value="GAF68894.1"/>
    <property type="molecule type" value="Genomic_DNA"/>
</dbReference>
<dbReference type="AlphaFoldDB" id="X0RJ79"/>
<accession>X0RJ79</accession>
<protein>
    <submittedName>
        <fullName evidence="1">Uncharacterized protein</fullName>
    </submittedName>
</protein>
<organism evidence="1">
    <name type="scientific">marine sediment metagenome</name>
    <dbReference type="NCBI Taxonomy" id="412755"/>
    <lineage>
        <taxon>unclassified sequences</taxon>
        <taxon>metagenomes</taxon>
        <taxon>ecological metagenomes</taxon>
    </lineage>
</organism>
<evidence type="ECO:0000313" key="1">
    <source>
        <dbReference type="EMBL" id="GAF68894.1"/>
    </source>
</evidence>
<sequence>MSNHTHDCEECGGDLRAVGCTCEKKTNIGEDDKLIFSYLKNGGEGMALVSCFYEGKPASVIALVEPKDDDTCEITPIYLRITNEMADRLIDHDGDVPE</sequence>
<name>X0RJ79_9ZZZZ</name>
<comment type="caution">
    <text evidence="1">The sequence shown here is derived from an EMBL/GenBank/DDBJ whole genome shotgun (WGS) entry which is preliminary data.</text>
</comment>
<gene>
    <name evidence="1" type="ORF">S01H1_12554</name>
</gene>